<accession>A0A7K4C0J0</accession>
<keyword evidence="1" id="KW-0812">Transmembrane</keyword>
<dbReference type="Proteomes" id="UP000526302">
    <property type="component" value="Unassembled WGS sequence"/>
</dbReference>
<evidence type="ECO:0000313" key="2">
    <source>
        <dbReference type="EMBL" id="NMA44839.1"/>
    </source>
</evidence>
<sequence length="149" mass="16668">MRNFFLENKAQAGAVFRLLIDAIIGLVILLAILSALSYFEQQQLSLSTKEFESFLVSIVNSPDGKIIESPALTFNKGTMYNTTSFEALTQHPRDCFFIQSGLGSIKVTGERIVEFSQRIQVTVYGQCEPSFSDECPYFCIVSFGKKIID</sequence>
<name>A0A7K4C0J0_9ARCH</name>
<dbReference type="AlphaFoldDB" id="A0A7K4C0J0"/>
<evidence type="ECO:0000313" key="3">
    <source>
        <dbReference type="Proteomes" id="UP000526302"/>
    </source>
</evidence>
<protein>
    <recommendedName>
        <fullName evidence="4">Class III signal peptide-containing protein</fullName>
    </recommendedName>
</protein>
<gene>
    <name evidence="2" type="ORF">GX950_03460</name>
</gene>
<keyword evidence="1" id="KW-1133">Transmembrane helix</keyword>
<evidence type="ECO:0008006" key="4">
    <source>
        <dbReference type="Google" id="ProtNLM"/>
    </source>
</evidence>
<proteinExistence type="predicted"/>
<reference evidence="2 3" key="1">
    <citation type="journal article" date="2020" name="Biotechnol. Biofuels">
        <title>New insights from the biogas microbiome by comprehensive genome-resolved metagenomics of nearly 1600 species originating from multiple anaerobic digesters.</title>
        <authorList>
            <person name="Campanaro S."/>
            <person name="Treu L."/>
            <person name="Rodriguez-R L.M."/>
            <person name="Kovalovszki A."/>
            <person name="Ziels R.M."/>
            <person name="Maus I."/>
            <person name="Zhu X."/>
            <person name="Kougias P.G."/>
            <person name="Basile A."/>
            <person name="Luo G."/>
            <person name="Schluter A."/>
            <person name="Konstantinidis K.T."/>
            <person name="Angelidaki I."/>
        </authorList>
    </citation>
    <scope>NUCLEOTIDE SEQUENCE [LARGE SCALE GENOMIC DNA]</scope>
    <source>
        <strain evidence="2">AS22ysBPME_79</strain>
    </source>
</reference>
<organism evidence="2 3">
    <name type="scientific">Candidatus Iainarchaeum sp</name>
    <dbReference type="NCBI Taxonomy" id="3101447"/>
    <lineage>
        <taxon>Archaea</taxon>
        <taxon>Candidatus Iainarchaeota</taxon>
        <taxon>Candidatus Iainarchaeia</taxon>
        <taxon>Candidatus Iainarchaeales</taxon>
        <taxon>Candidatus Iainarchaeaceae</taxon>
        <taxon>Candidatus Iainarchaeum</taxon>
    </lineage>
</organism>
<feature type="transmembrane region" description="Helical" evidence="1">
    <location>
        <begin position="15"/>
        <end position="39"/>
    </location>
</feature>
<evidence type="ECO:0000256" key="1">
    <source>
        <dbReference type="SAM" id="Phobius"/>
    </source>
</evidence>
<comment type="caution">
    <text evidence="2">The sequence shown here is derived from an EMBL/GenBank/DDBJ whole genome shotgun (WGS) entry which is preliminary data.</text>
</comment>
<keyword evidence="1" id="KW-0472">Membrane</keyword>
<dbReference type="EMBL" id="JAAZKV010000028">
    <property type="protein sequence ID" value="NMA44839.1"/>
    <property type="molecule type" value="Genomic_DNA"/>
</dbReference>